<dbReference type="InterPro" id="IPR001763">
    <property type="entry name" value="Rhodanese-like_dom"/>
</dbReference>
<proteinExistence type="predicted"/>
<dbReference type="EMBL" id="AFNU02000001">
    <property type="protein sequence ID" value="ERJ13782.1"/>
    <property type="molecule type" value="Genomic_DNA"/>
</dbReference>
<evidence type="ECO:0000313" key="3">
    <source>
        <dbReference type="EMBL" id="ERJ13782.1"/>
    </source>
</evidence>
<feature type="transmembrane region" description="Helical" evidence="1">
    <location>
        <begin position="6"/>
        <end position="26"/>
    </location>
</feature>
<dbReference type="FunCoup" id="U2E024">
    <property type="interactions" value="36"/>
</dbReference>
<reference evidence="3 4" key="2">
    <citation type="journal article" date="2013" name="PLoS ONE">
        <title>INDIGO - INtegrated Data Warehouse of MIcrobial GenOmes with Examples from the Red Sea Extremophiles.</title>
        <authorList>
            <person name="Alam I."/>
            <person name="Antunes A."/>
            <person name="Kamau A.A."/>
            <person name="Ba Alawi W."/>
            <person name="Kalkatawi M."/>
            <person name="Stingl U."/>
            <person name="Bajic V.B."/>
        </authorList>
    </citation>
    <scope>NUCLEOTIDE SEQUENCE [LARGE SCALE GENOMIC DNA]</scope>
    <source>
        <strain evidence="3 4">SSD-17B</strain>
    </source>
</reference>
<keyword evidence="3" id="KW-0560">Oxidoreductase</keyword>
<dbReference type="AlphaFoldDB" id="U2E024"/>
<dbReference type="PANTHER" id="PTHR43031:SF18">
    <property type="entry name" value="RHODANESE-RELATED SULFURTRANSFERASES"/>
    <property type="match status" value="1"/>
</dbReference>
<keyword evidence="1" id="KW-0812">Transmembrane</keyword>
<dbReference type="PANTHER" id="PTHR43031">
    <property type="entry name" value="FAD-DEPENDENT OXIDOREDUCTASE"/>
    <property type="match status" value="1"/>
</dbReference>
<dbReference type="STRING" id="1033810.HLPCO_000448"/>
<dbReference type="InterPro" id="IPR050229">
    <property type="entry name" value="GlpE_sulfurtransferase"/>
</dbReference>
<reference evidence="3 4" key="1">
    <citation type="journal article" date="2011" name="J. Bacteriol.">
        <title>Genome sequence of Haloplasma contractile, an unusual contractile bacterium from a deep-sea anoxic brine lake.</title>
        <authorList>
            <person name="Antunes A."/>
            <person name="Alam I."/>
            <person name="El Dorry H."/>
            <person name="Siam R."/>
            <person name="Robertson A."/>
            <person name="Bajic V.B."/>
            <person name="Stingl U."/>
        </authorList>
    </citation>
    <scope>NUCLEOTIDE SEQUENCE [LARGE SCALE GENOMIC DNA]</scope>
    <source>
        <strain evidence="3 4">SSD-17B</strain>
    </source>
</reference>
<dbReference type="Gene3D" id="3.40.250.10">
    <property type="entry name" value="Rhodanese-like domain"/>
    <property type="match status" value="1"/>
</dbReference>
<keyword evidence="1" id="KW-0472">Membrane</keyword>
<dbReference type="EC" id="1.6.99.3" evidence="3"/>
<keyword evidence="1" id="KW-1133">Transmembrane helix</keyword>
<name>U2E024_9MOLU</name>
<dbReference type="GO" id="GO:0016491">
    <property type="term" value="F:oxidoreductase activity"/>
    <property type="evidence" value="ECO:0007669"/>
    <property type="project" value="UniProtKB-KW"/>
</dbReference>
<comment type="caution">
    <text evidence="3">The sequence shown here is derived from an EMBL/GenBank/DDBJ whole genome shotgun (WGS) entry which is preliminary data.</text>
</comment>
<evidence type="ECO:0000256" key="1">
    <source>
        <dbReference type="SAM" id="Phobius"/>
    </source>
</evidence>
<dbReference type="PROSITE" id="PS50206">
    <property type="entry name" value="RHODANESE_3"/>
    <property type="match status" value="1"/>
</dbReference>
<dbReference type="Proteomes" id="UP000005707">
    <property type="component" value="Unassembled WGS sequence"/>
</dbReference>
<dbReference type="InParanoid" id="U2E024"/>
<evidence type="ECO:0000313" key="4">
    <source>
        <dbReference type="Proteomes" id="UP000005707"/>
    </source>
</evidence>
<sequence length="127" mass="14537">MQLETWHIIVLVVMTTLVFFFTLTYFQQKNACESLSADELKKCMRKGQLIDVRTKKEYEAGHINGARNISVQTIGREYKKIRKDQPIYLYCASGKRSKRAALLLKAKGYTDIYDLAGGIVSWNGPLK</sequence>
<dbReference type="CDD" id="cd00158">
    <property type="entry name" value="RHOD"/>
    <property type="match status" value="1"/>
</dbReference>
<gene>
    <name evidence="3" type="ORF">HLPCO_000448</name>
</gene>
<dbReference type="OrthoDB" id="9808735at2"/>
<feature type="domain" description="Rhodanese" evidence="2">
    <location>
        <begin position="43"/>
        <end position="127"/>
    </location>
</feature>
<dbReference type="SUPFAM" id="SSF52821">
    <property type="entry name" value="Rhodanese/Cell cycle control phosphatase"/>
    <property type="match status" value="1"/>
</dbReference>
<protein>
    <submittedName>
        <fullName evidence="3">Rhodanese-like domain protein</fullName>
        <ecNumber evidence="3">1.6.99.3</ecNumber>
    </submittedName>
</protein>
<evidence type="ECO:0000259" key="2">
    <source>
        <dbReference type="PROSITE" id="PS50206"/>
    </source>
</evidence>
<accession>U2E024</accession>
<dbReference type="RefSeq" id="WP_008826112.1">
    <property type="nucleotide sequence ID" value="NZ_AFNU02000001.1"/>
</dbReference>
<dbReference type="eggNOG" id="COG0607">
    <property type="taxonomic scope" value="Bacteria"/>
</dbReference>
<dbReference type="InterPro" id="IPR036873">
    <property type="entry name" value="Rhodanese-like_dom_sf"/>
</dbReference>
<organism evidence="3 4">
    <name type="scientific">Haloplasma contractile SSD-17B</name>
    <dbReference type="NCBI Taxonomy" id="1033810"/>
    <lineage>
        <taxon>Bacteria</taxon>
        <taxon>Bacillati</taxon>
        <taxon>Mycoplasmatota</taxon>
        <taxon>Mollicutes</taxon>
        <taxon>Haloplasmatales</taxon>
        <taxon>Haloplasmataceae</taxon>
        <taxon>Haloplasma</taxon>
    </lineage>
</organism>
<dbReference type="SMART" id="SM00450">
    <property type="entry name" value="RHOD"/>
    <property type="match status" value="1"/>
</dbReference>
<keyword evidence="4" id="KW-1185">Reference proteome</keyword>
<dbReference type="Pfam" id="PF00581">
    <property type="entry name" value="Rhodanese"/>
    <property type="match status" value="1"/>
</dbReference>